<dbReference type="EC" id="3.1.4.11" evidence="1"/>
<feature type="domain" description="PI-PLC Y-box" evidence="2">
    <location>
        <begin position="19"/>
        <end position="75"/>
    </location>
</feature>
<protein>
    <recommendedName>
        <fullName evidence="1">Phosphoinositide phospholipase C</fullName>
        <ecNumber evidence="1">3.1.4.11</ecNumber>
    </recommendedName>
</protein>
<keyword evidence="4" id="KW-1185">Reference proteome</keyword>
<dbReference type="InterPro" id="IPR017946">
    <property type="entry name" value="PLC-like_Pdiesterase_TIM-brl"/>
</dbReference>
<reference evidence="3" key="2">
    <citation type="submission" date="2020-11" db="EMBL/GenBank/DDBJ databases">
        <authorList>
            <person name="McCartney M.A."/>
            <person name="Auch B."/>
            <person name="Kono T."/>
            <person name="Mallez S."/>
            <person name="Becker A."/>
            <person name="Gohl D.M."/>
            <person name="Silverstein K.A.T."/>
            <person name="Koren S."/>
            <person name="Bechman K.B."/>
            <person name="Herman A."/>
            <person name="Abrahante J.E."/>
            <person name="Garbe J."/>
        </authorList>
    </citation>
    <scope>NUCLEOTIDE SEQUENCE</scope>
    <source>
        <strain evidence="3">Duluth1</strain>
        <tissue evidence="3">Whole animal</tissue>
    </source>
</reference>
<evidence type="ECO:0000313" key="4">
    <source>
        <dbReference type="Proteomes" id="UP000828390"/>
    </source>
</evidence>
<keyword evidence="1" id="KW-0443">Lipid metabolism</keyword>
<dbReference type="PROSITE" id="PS50008">
    <property type="entry name" value="PIPLC_Y_DOMAIN"/>
    <property type="match status" value="1"/>
</dbReference>
<organism evidence="3 4">
    <name type="scientific">Dreissena polymorpha</name>
    <name type="common">Zebra mussel</name>
    <name type="synonym">Mytilus polymorpha</name>
    <dbReference type="NCBI Taxonomy" id="45954"/>
    <lineage>
        <taxon>Eukaryota</taxon>
        <taxon>Metazoa</taxon>
        <taxon>Spiralia</taxon>
        <taxon>Lophotrochozoa</taxon>
        <taxon>Mollusca</taxon>
        <taxon>Bivalvia</taxon>
        <taxon>Autobranchia</taxon>
        <taxon>Heteroconchia</taxon>
        <taxon>Euheterodonta</taxon>
        <taxon>Imparidentia</taxon>
        <taxon>Neoheterodontei</taxon>
        <taxon>Myida</taxon>
        <taxon>Dreissenoidea</taxon>
        <taxon>Dreissenidae</taxon>
        <taxon>Dreissena</taxon>
    </lineage>
</organism>
<dbReference type="SUPFAM" id="SSF51695">
    <property type="entry name" value="PLC-like phosphodiesterases"/>
    <property type="match status" value="1"/>
</dbReference>
<sequence length="78" mass="8475">MNEILTACLIGIFSGNGNFNVVSLVEKKIQKLIDSEIESVCKYTQSALIRTYPAGTRTDSSNYNPVAMWSGGCQVGKL</sequence>
<name>A0A9D4BMQ2_DREPO</name>
<dbReference type="GO" id="GO:0016042">
    <property type="term" value="P:lipid catabolic process"/>
    <property type="evidence" value="ECO:0007669"/>
    <property type="project" value="UniProtKB-KW"/>
</dbReference>
<dbReference type="GO" id="GO:0005886">
    <property type="term" value="C:plasma membrane"/>
    <property type="evidence" value="ECO:0007669"/>
    <property type="project" value="TreeGrafter"/>
</dbReference>
<dbReference type="AlphaFoldDB" id="A0A9D4BMQ2"/>
<dbReference type="PANTHER" id="PTHR10336:SF209">
    <property type="entry name" value="PHOSPHOINOSITIDE PHOSPHOLIPASE C"/>
    <property type="match status" value="1"/>
</dbReference>
<accession>A0A9D4BMQ2</accession>
<dbReference type="EMBL" id="JAIWYP010000015">
    <property type="protein sequence ID" value="KAH3701794.1"/>
    <property type="molecule type" value="Genomic_DNA"/>
</dbReference>
<evidence type="ECO:0000313" key="3">
    <source>
        <dbReference type="EMBL" id="KAH3701794.1"/>
    </source>
</evidence>
<comment type="caution">
    <text evidence="3">The sequence shown here is derived from an EMBL/GenBank/DDBJ whole genome shotgun (WGS) entry which is preliminary data.</text>
</comment>
<keyword evidence="1" id="KW-0442">Lipid degradation</keyword>
<keyword evidence="1" id="KW-0378">Hydrolase</keyword>
<dbReference type="GO" id="GO:0035556">
    <property type="term" value="P:intracellular signal transduction"/>
    <property type="evidence" value="ECO:0007669"/>
    <property type="project" value="InterPro"/>
</dbReference>
<dbReference type="Pfam" id="PF00387">
    <property type="entry name" value="PI-PLC-Y"/>
    <property type="match status" value="1"/>
</dbReference>
<reference evidence="3" key="1">
    <citation type="journal article" date="2019" name="bioRxiv">
        <title>The Genome of the Zebra Mussel, Dreissena polymorpha: A Resource for Invasive Species Research.</title>
        <authorList>
            <person name="McCartney M.A."/>
            <person name="Auch B."/>
            <person name="Kono T."/>
            <person name="Mallez S."/>
            <person name="Zhang Y."/>
            <person name="Obille A."/>
            <person name="Becker A."/>
            <person name="Abrahante J.E."/>
            <person name="Garbe J."/>
            <person name="Badalamenti J.P."/>
            <person name="Herman A."/>
            <person name="Mangelson H."/>
            <person name="Liachko I."/>
            <person name="Sullivan S."/>
            <person name="Sone E.D."/>
            <person name="Koren S."/>
            <person name="Silverstein K.A.T."/>
            <person name="Beckman K.B."/>
            <person name="Gohl D.M."/>
        </authorList>
    </citation>
    <scope>NUCLEOTIDE SEQUENCE</scope>
    <source>
        <strain evidence="3">Duluth1</strain>
        <tissue evidence="3">Whole animal</tissue>
    </source>
</reference>
<dbReference type="Gene3D" id="3.20.20.190">
    <property type="entry name" value="Phosphatidylinositol (PI) phosphodiesterase"/>
    <property type="match status" value="1"/>
</dbReference>
<dbReference type="Proteomes" id="UP000828390">
    <property type="component" value="Unassembled WGS sequence"/>
</dbReference>
<dbReference type="PRINTS" id="PR00390">
    <property type="entry name" value="PHPHLIPASEC"/>
</dbReference>
<evidence type="ECO:0000256" key="1">
    <source>
        <dbReference type="RuleBase" id="RU361133"/>
    </source>
</evidence>
<dbReference type="InterPro" id="IPR001192">
    <property type="entry name" value="PI-PLC_fam"/>
</dbReference>
<gene>
    <name evidence="3" type="ORF">DPMN_076790</name>
</gene>
<dbReference type="InterPro" id="IPR001711">
    <property type="entry name" value="PLipase_C_Pinositol-sp_Y"/>
</dbReference>
<dbReference type="GO" id="GO:0004435">
    <property type="term" value="F:phosphatidylinositol-4,5-bisphosphate phospholipase C activity"/>
    <property type="evidence" value="ECO:0007669"/>
    <property type="project" value="UniProtKB-EC"/>
</dbReference>
<dbReference type="PANTHER" id="PTHR10336">
    <property type="entry name" value="PHOSPHOINOSITIDE-SPECIFIC PHOSPHOLIPASE C FAMILY PROTEIN"/>
    <property type="match status" value="1"/>
</dbReference>
<comment type="catalytic activity">
    <reaction evidence="1">
        <text>a 1,2-diacyl-sn-glycero-3-phospho-(1D-myo-inositol-4,5-bisphosphate) + H2O = 1D-myo-inositol 1,4,5-trisphosphate + a 1,2-diacyl-sn-glycerol + H(+)</text>
        <dbReference type="Rhea" id="RHEA:33179"/>
        <dbReference type="ChEBI" id="CHEBI:15377"/>
        <dbReference type="ChEBI" id="CHEBI:15378"/>
        <dbReference type="ChEBI" id="CHEBI:17815"/>
        <dbReference type="ChEBI" id="CHEBI:58456"/>
        <dbReference type="ChEBI" id="CHEBI:203600"/>
        <dbReference type="EC" id="3.1.4.11"/>
    </reaction>
</comment>
<dbReference type="SMART" id="SM00149">
    <property type="entry name" value="PLCYc"/>
    <property type="match status" value="1"/>
</dbReference>
<proteinExistence type="predicted"/>
<evidence type="ECO:0000259" key="2">
    <source>
        <dbReference type="PROSITE" id="PS50008"/>
    </source>
</evidence>